<dbReference type="Proteomes" id="UP001231649">
    <property type="component" value="Chromosome 19"/>
</dbReference>
<keyword evidence="2" id="KW-1185">Reference proteome</keyword>
<evidence type="ECO:0000313" key="1">
    <source>
        <dbReference type="EMBL" id="KAJ8720825.1"/>
    </source>
</evidence>
<organism evidence="1 2">
    <name type="scientific">Mythimna loreyi</name>
    <dbReference type="NCBI Taxonomy" id="667449"/>
    <lineage>
        <taxon>Eukaryota</taxon>
        <taxon>Metazoa</taxon>
        <taxon>Ecdysozoa</taxon>
        <taxon>Arthropoda</taxon>
        <taxon>Hexapoda</taxon>
        <taxon>Insecta</taxon>
        <taxon>Pterygota</taxon>
        <taxon>Neoptera</taxon>
        <taxon>Endopterygota</taxon>
        <taxon>Lepidoptera</taxon>
        <taxon>Glossata</taxon>
        <taxon>Ditrysia</taxon>
        <taxon>Noctuoidea</taxon>
        <taxon>Noctuidae</taxon>
        <taxon>Noctuinae</taxon>
        <taxon>Hadenini</taxon>
        <taxon>Mythimna</taxon>
    </lineage>
</organism>
<comment type="caution">
    <text evidence="1">The sequence shown here is derived from an EMBL/GenBank/DDBJ whole genome shotgun (WGS) entry which is preliminary data.</text>
</comment>
<proteinExistence type="predicted"/>
<reference evidence="1" key="1">
    <citation type="submission" date="2023-03" db="EMBL/GenBank/DDBJ databases">
        <title>Chromosome-level genomes of two armyworms, Mythimna separata and Mythimna loreyi, provide insights into the biosynthesis and reception of sex pheromones.</title>
        <authorList>
            <person name="Zhao H."/>
        </authorList>
    </citation>
    <scope>NUCLEOTIDE SEQUENCE</scope>
    <source>
        <strain evidence="1">BeijingLab</strain>
    </source>
</reference>
<evidence type="ECO:0000313" key="2">
    <source>
        <dbReference type="Proteomes" id="UP001231649"/>
    </source>
</evidence>
<gene>
    <name evidence="1" type="ORF">PYW08_006290</name>
</gene>
<name>A0ACC2QRB9_9NEOP</name>
<protein>
    <submittedName>
        <fullName evidence="1">Uncharacterized protein</fullName>
    </submittedName>
</protein>
<accession>A0ACC2QRB9</accession>
<dbReference type="EMBL" id="CM056795">
    <property type="protein sequence ID" value="KAJ8720825.1"/>
    <property type="molecule type" value="Genomic_DNA"/>
</dbReference>
<sequence length="99" mass="11926">MIPKSVVICAILARRRKRKKRKSNQFWVHPLNSDRFIHGKFYTRHHKVLNFPKKFFDYYRMSVQSFEELVSIVGPLIKKEDTRLRLAVPVEERLSVTLR</sequence>